<name>A0ABM3Q649_ACIJB</name>
<evidence type="ECO:0000256" key="1">
    <source>
        <dbReference type="ARBA" id="ARBA00022999"/>
    </source>
</evidence>
<evidence type="ECO:0000313" key="6">
    <source>
        <dbReference type="RefSeq" id="XP_053079407.1"/>
    </source>
</evidence>
<evidence type="ECO:0000259" key="4">
    <source>
        <dbReference type="PROSITE" id="PS50001"/>
    </source>
</evidence>
<dbReference type="PROSITE" id="PS50001">
    <property type="entry name" value="SH2"/>
    <property type="match status" value="1"/>
</dbReference>
<dbReference type="InterPro" id="IPR035885">
    <property type="entry name" value="SH2D7_SH2"/>
</dbReference>
<dbReference type="RefSeq" id="XP_053079407.1">
    <property type="nucleotide sequence ID" value="XM_053223432.1"/>
</dbReference>
<dbReference type="Gene3D" id="3.30.505.10">
    <property type="entry name" value="SH2 domain"/>
    <property type="match status" value="1"/>
</dbReference>
<feature type="region of interest" description="Disordered" evidence="3">
    <location>
        <begin position="246"/>
        <end position="343"/>
    </location>
</feature>
<organism evidence="5 6">
    <name type="scientific">Acinonyx jubatus</name>
    <name type="common">Cheetah</name>
    <dbReference type="NCBI Taxonomy" id="32536"/>
    <lineage>
        <taxon>Eukaryota</taxon>
        <taxon>Metazoa</taxon>
        <taxon>Chordata</taxon>
        <taxon>Craniata</taxon>
        <taxon>Vertebrata</taxon>
        <taxon>Euteleostomi</taxon>
        <taxon>Mammalia</taxon>
        <taxon>Eutheria</taxon>
        <taxon>Laurasiatheria</taxon>
        <taxon>Carnivora</taxon>
        <taxon>Feliformia</taxon>
        <taxon>Felidae</taxon>
        <taxon>Felinae</taxon>
        <taxon>Acinonyx</taxon>
    </lineage>
</organism>
<dbReference type="Pfam" id="PF00017">
    <property type="entry name" value="SH2"/>
    <property type="match status" value="1"/>
</dbReference>
<dbReference type="PANTHER" id="PTHR14388">
    <property type="entry name" value="T CELL-SPECIFIC ADAPTER PROTEIN TSAD"/>
    <property type="match status" value="1"/>
</dbReference>
<feature type="compositionally biased region" description="Basic and acidic residues" evidence="3">
    <location>
        <begin position="276"/>
        <end position="286"/>
    </location>
</feature>
<feature type="domain" description="SH2" evidence="4">
    <location>
        <begin position="51"/>
        <end position="128"/>
    </location>
</feature>
<evidence type="ECO:0000313" key="5">
    <source>
        <dbReference type="Proteomes" id="UP001652583"/>
    </source>
</evidence>
<dbReference type="CDD" id="cd10417">
    <property type="entry name" value="SH2_SH2D7"/>
    <property type="match status" value="1"/>
</dbReference>
<gene>
    <name evidence="6" type="primary">SH2D7</name>
</gene>
<protein>
    <submittedName>
        <fullName evidence="6">SH2 domain-containing protein 7 isoform X1</fullName>
    </submittedName>
</protein>
<evidence type="ECO:0000256" key="3">
    <source>
        <dbReference type="SAM" id="MobiDB-lite"/>
    </source>
</evidence>
<reference evidence="6" key="1">
    <citation type="submission" date="2025-08" db="UniProtKB">
        <authorList>
            <consortium name="RefSeq"/>
        </authorList>
    </citation>
    <scope>IDENTIFICATION</scope>
    <source>
        <tissue evidence="6">Blood</tissue>
    </source>
</reference>
<keyword evidence="5" id="KW-1185">Reference proteome</keyword>
<accession>A0ABM3Q649</accession>
<dbReference type="SUPFAM" id="SSF55550">
    <property type="entry name" value="SH2 domain"/>
    <property type="match status" value="1"/>
</dbReference>
<dbReference type="Proteomes" id="UP001652583">
    <property type="component" value="Chromosome B3"/>
</dbReference>
<dbReference type="SMART" id="SM00252">
    <property type="entry name" value="SH2"/>
    <property type="match status" value="1"/>
</dbReference>
<dbReference type="InterPro" id="IPR000980">
    <property type="entry name" value="SH2"/>
</dbReference>
<dbReference type="PANTHER" id="PTHR14388:SF6">
    <property type="entry name" value="SH2 DOMAIN-CONTAINING PROTEIN 7"/>
    <property type="match status" value="1"/>
</dbReference>
<proteinExistence type="predicted"/>
<dbReference type="InterPro" id="IPR036860">
    <property type="entry name" value="SH2_dom_sf"/>
</dbReference>
<keyword evidence="1 2" id="KW-0727">SH2 domain</keyword>
<evidence type="ECO:0000256" key="2">
    <source>
        <dbReference type="PROSITE-ProRule" id="PRU00191"/>
    </source>
</evidence>
<dbReference type="GeneID" id="106988470"/>
<sequence>MEGGLKQPGQGKGPKEVGDSQALAKLQELAWTWFMETQAPLILHDGALPPWFHGFVTRKQTEKLLGDKALGSFLIRLSDRATSYILSYRGSDRCRHFVINQLPDRRYLVSGDTCSHSTLAELVRHYQEVRFEPFGETLSAACPRPEDSDLYDAITPGLENPPATASAPRGPVDAASPCPCPKPPVSFLHTKKNLDVSSCSFSEDECMAVPVRVPPVPERSALLLDESFGSPNDIIYSDLRKTNQARPGLGAEVSSRHGLGPVGSLACSPGKGPPRRRSDGGRDRPDGPGPALSGVSPDRGPVVPPTSRGYLPAPPSEALGSSAATWGQASPKLSHRAQPCSQNSPADAYKLLQTAGPPPEPGDVPDQEGGTWAPAAVCWGSSAGPPCPGTGAPSSKLPGSTVYGYESLSGAPGLPEPRNTYEQIPAARSKETGRTHKVGSVVGGGGCQPLLVRGTCGPHA</sequence>
<dbReference type="PRINTS" id="PR00401">
    <property type="entry name" value="SH2DOMAIN"/>
</dbReference>